<dbReference type="InterPro" id="IPR018289">
    <property type="entry name" value="MULE_transposase_dom"/>
</dbReference>
<feature type="compositionally biased region" description="Polar residues" evidence="1">
    <location>
        <begin position="13"/>
        <end position="25"/>
    </location>
</feature>
<protein>
    <recommendedName>
        <fullName evidence="2">MULE transposase domain-containing protein</fullName>
    </recommendedName>
</protein>
<evidence type="ECO:0000256" key="1">
    <source>
        <dbReference type="SAM" id="MobiDB-lite"/>
    </source>
</evidence>
<dbReference type="AlphaFoldDB" id="A0A814AEJ7"/>
<feature type="domain" description="MULE transposase" evidence="2">
    <location>
        <begin position="122"/>
        <end position="199"/>
    </location>
</feature>
<accession>A0A814AEJ7</accession>
<feature type="compositionally biased region" description="Low complexity" evidence="1">
    <location>
        <begin position="26"/>
        <end position="52"/>
    </location>
</feature>
<dbReference type="Proteomes" id="UP000663882">
    <property type="component" value="Unassembled WGS sequence"/>
</dbReference>
<gene>
    <name evidence="3" type="ORF">RFH988_LOCUS9511</name>
</gene>
<reference evidence="3" key="1">
    <citation type="submission" date="2021-02" db="EMBL/GenBank/DDBJ databases">
        <authorList>
            <person name="Nowell W R."/>
        </authorList>
    </citation>
    <scope>NUCLEOTIDE SEQUENCE</scope>
</reference>
<feature type="region of interest" description="Disordered" evidence="1">
    <location>
        <begin position="13"/>
        <end position="85"/>
    </location>
</feature>
<evidence type="ECO:0000259" key="2">
    <source>
        <dbReference type="Pfam" id="PF10551"/>
    </source>
</evidence>
<comment type="caution">
    <text evidence="3">The sequence shown here is derived from an EMBL/GenBank/DDBJ whole genome shotgun (WGS) entry which is preliminary data.</text>
</comment>
<feature type="compositionally biased region" description="Polar residues" evidence="1">
    <location>
        <begin position="57"/>
        <end position="77"/>
    </location>
</feature>
<organism evidence="3 4">
    <name type="scientific">Rotaria sordida</name>
    <dbReference type="NCBI Taxonomy" id="392033"/>
    <lineage>
        <taxon>Eukaryota</taxon>
        <taxon>Metazoa</taxon>
        <taxon>Spiralia</taxon>
        <taxon>Gnathifera</taxon>
        <taxon>Rotifera</taxon>
        <taxon>Eurotatoria</taxon>
        <taxon>Bdelloidea</taxon>
        <taxon>Philodinida</taxon>
        <taxon>Philodinidae</taxon>
        <taxon>Rotaria</taxon>
    </lineage>
</organism>
<evidence type="ECO:0000313" key="3">
    <source>
        <dbReference type="EMBL" id="CAF0911520.1"/>
    </source>
</evidence>
<dbReference type="Pfam" id="PF10551">
    <property type="entry name" value="MULE"/>
    <property type="match status" value="1"/>
</dbReference>
<dbReference type="OrthoDB" id="10051448at2759"/>
<dbReference type="EMBL" id="CAJNOO010000340">
    <property type="protein sequence ID" value="CAF0911520.1"/>
    <property type="molecule type" value="Genomic_DNA"/>
</dbReference>
<evidence type="ECO:0000313" key="4">
    <source>
        <dbReference type="Proteomes" id="UP000663882"/>
    </source>
</evidence>
<name>A0A814AEJ7_9BILA</name>
<proteinExistence type="predicted"/>
<sequence length="307" mass="34611">MPITTRAAALRSQANGDLNHSQGQATSTPTSTVKTTHFQPTSSSSILVESTSPYVPISSTTTETNNHSITSLGSSNNDENEVFSDESNDLMNKPIVKGEITIGTSTRGGKMILMNRFSYLYMSTAKETTAFPCVFALLPDRKKLIYQQLFQKLNAIAVSMGRTWKPEQIMSDFETSLIPAVSAEFHESAHKGCYFHFNQCMYRRIQLLGLATAYSQDESVRSCCRKLMALPLLPIQEVETSFYNLGATADPAVKKQLRDLFLYFDDYWINNIPIEMWNVHDYQHRTNNICEGIYIPSFTTLDENIYI</sequence>